<dbReference type="Proteomes" id="UP000254875">
    <property type="component" value="Unassembled WGS sequence"/>
</dbReference>
<dbReference type="OrthoDB" id="9007104at2"/>
<organism evidence="1 2">
    <name type="scientific">Paraburkholderia lacunae</name>
    <dbReference type="NCBI Taxonomy" id="2211104"/>
    <lineage>
        <taxon>Bacteria</taxon>
        <taxon>Pseudomonadati</taxon>
        <taxon>Pseudomonadota</taxon>
        <taxon>Betaproteobacteria</taxon>
        <taxon>Burkholderiales</taxon>
        <taxon>Burkholderiaceae</taxon>
        <taxon>Paraburkholderia</taxon>
    </lineage>
</organism>
<sequence length="69" mass="7609">MFSAYEFGWGYCSFALDPDAVCEALGAADTTQKQLLLAFELNKRRLLEAVEKKAIHGTGERIILSATDL</sequence>
<proteinExistence type="predicted"/>
<dbReference type="AlphaFoldDB" id="A0A370MWA4"/>
<dbReference type="EMBL" id="QHKS01000049">
    <property type="protein sequence ID" value="RDJ97663.1"/>
    <property type="molecule type" value="Genomic_DNA"/>
</dbReference>
<keyword evidence="2" id="KW-1185">Reference proteome</keyword>
<accession>A0A370MWA4</accession>
<comment type="caution">
    <text evidence="1">The sequence shown here is derived from an EMBL/GenBank/DDBJ whole genome shotgun (WGS) entry which is preliminary data.</text>
</comment>
<reference evidence="2" key="1">
    <citation type="submission" date="2018-05" db="EMBL/GenBank/DDBJ databases">
        <authorList>
            <person name="Feng T."/>
        </authorList>
    </citation>
    <scope>NUCLEOTIDE SEQUENCE [LARGE SCALE GENOMIC DNA]</scope>
    <source>
        <strain evidence="2">S27</strain>
    </source>
</reference>
<protein>
    <recommendedName>
        <fullName evidence="3">DUF1488 domain-containing protein</fullName>
    </recommendedName>
</protein>
<evidence type="ECO:0008006" key="3">
    <source>
        <dbReference type="Google" id="ProtNLM"/>
    </source>
</evidence>
<evidence type="ECO:0000313" key="2">
    <source>
        <dbReference type="Proteomes" id="UP000254875"/>
    </source>
</evidence>
<gene>
    <name evidence="1" type="ORF">DLM46_36685</name>
</gene>
<name>A0A370MWA4_9BURK</name>
<evidence type="ECO:0000313" key="1">
    <source>
        <dbReference type="EMBL" id="RDJ97663.1"/>
    </source>
</evidence>